<keyword evidence="3" id="KW-1185">Reference proteome</keyword>
<reference evidence="2 3" key="1">
    <citation type="submission" date="2014-04" db="EMBL/GenBank/DDBJ databases">
        <authorList>
            <person name="Hornung B.V."/>
        </authorList>
    </citation>
    <scope>NUCLEOTIDE SEQUENCE [LARGE SCALE GENOMIC DNA]</scope>
    <source>
        <strain evidence="2 3">CRIB</strain>
    </source>
</reference>
<keyword evidence="1" id="KW-0812">Transmembrane</keyword>
<evidence type="ECO:0000256" key="1">
    <source>
        <dbReference type="SAM" id="Phobius"/>
    </source>
</evidence>
<protein>
    <submittedName>
        <fullName evidence="2">Uncharacterized protein</fullName>
    </submittedName>
</protein>
<dbReference type="AlphaFoldDB" id="A0A1V1I058"/>
<dbReference type="Proteomes" id="UP000245622">
    <property type="component" value="Chromosome 1"/>
</dbReference>
<gene>
    <name evidence="2" type="ORF">CRIB_781</name>
</gene>
<dbReference type="GeneID" id="97993222"/>
<keyword evidence="1" id="KW-1133">Transmembrane helix</keyword>
<keyword evidence="1" id="KW-0472">Membrane</keyword>
<evidence type="ECO:0000313" key="2">
    <source>
        <dbReference type="EMBL" id="CED93533.1"/>
    </source>
</evidence>
<sequence length="78" mass="8898">MKKSLIYGVSTAVIFYITTSYILEPFGMFITYGGDSYTLSYHMFSYMGLVLLSGIIVFCTSIIIQKINYLIEKLDNKN</sequence>
<evidence type="ECO:0000313" key="3">
    <source>
        <dbReference type="Proteomes" id="UP000245622"/>
    </source>
</evidence>
<dbReference type="EMBL" id="LN555523">
    <property type="protein sequence ID" value="CED93533.1"/>
    <property type="molecule type" value="Genomic_DNA"/>
</dbReference>
<dbReference type="RefSeq" id="WP_071120876.1">
    <property type="nucleotide sequence ID" value="NZ_CAONDH010000038.1"/>
</dbReference>
<name>A0A1V1I058_9FIRM</name>
<proteinExistence type="predicted"/>
<feature type="transmembrane region" description="Helical" evidence="1">
    <location>
        <begin position="5"/>
        <end position="23"/>
    </location>
</feature>
<dbReference type="KEGG" id="ril:CRIB_781"/>
<organism evidence="2 3">
    <name type="scientific">Romboutsia ilealis</name>
    <dbReference type="NCBI Taxonomy" id="1115758"/>
    <lineage>
        <taxon>Bacteria</taxon>
        <taxon>Bacillati</taxon>
        <taxon>Bacillota</taxon>
        <taxon>Clostridia</taxon>
        <taxon>Peptostreptococcales</taxon>
        <taxon>Peptostreptococcaceae</taxon>
        <taxon>Romboutsia</taxon>
    </lineage>
</organism>
<accession>A0A1V1I058</accession>
<feature type="transmembrane region" description="Helical" evidence="1">
    <location>
        <begin position="43"/>
        <end position="64"/>
    </location>
</feature>